<dbReference type="GeneID" id="39592788"/>
<comment type="caution">
    <text evidence="8">The sequence shown here is derived from an EMBL/GenBank/DDBJ whole genome shotgun (WGS) entry which is preliminary data.</text>
</comment>
<dbReference type="GO" id="GO:0022857">
    <property type="term" value="F:transmembrane transporter activity"/>
    <property type="evidence" value="ECO:0007669"/>
    <property type="project" value="InterPro"/>
</dbReference>
<dbReference type="EMBL" id="RSCE01000006">
    <property type="protein sequence ID" value="RSH82041.1"/>
    <property type="molecule type" value="Genomic_DNA"/>
</dbReference>
<feature type="transmembrane region" description="Helical" evidence="7">
    <location>
        <begin position="138"/>
        <end position="157"/>
    </location>
</feature>
<gene>
    <name evidence="8" type="ORF">EHS24_008245</name>
</gene>
<dbReference type="Gene3D" id="1.20.1250.20">
    <property type="entry name" value="MFS general substrate transporter like domains"/>
    <property type="match status" value="2"/>
</dbReference>
<feature type="transmembrane region" description="Helical" evidence="7">
    <location>
        <begin position="389"/>
        <end position="409"/>
    </location>
</feature>
<evidence type="ECO:0000256" key="3">
    <source>
        <dbReference type="ARBA" id="ARBA00022692"/>
    </source>
</evidence>
<evidence type="ECO:0000256" key="2">
    <source>
        <dbReference type="ARBA" id="ARBA00022448"/>
    </source>
</evidence>
<reference evidence="8 9" key="1">
    <citation type="submission" date="2018-11" db="EMBL/GenBank/DDBJ databases">
        <title>Genome sequence of Apiotrichum porosum DSM 27194.</title>
        <authorList>
            <person name="Aliyu H."/>
            <person name="Gorte O."/>
            <person name="Ochsenreither K."/>
        </authorList>
    </citation>
    <scope>NUCLEOTIDE SEQUENCE [LARGE SCALE GENOMIC DNA]</scope>
    <source>
        <strain evidence="8 9">DSM 27194</strain>
    </source>
</reference>
<keyword evidence="9" id="KW-1185">Reference proteome</keyword>
<keyword evidence="3 7" id="KW-0812">Transmembrane</keyword>
<feature type="transmembrane region" description="Helical" evidence="7">
    <location>
        <begin position="457"/>
        <end position="477"/>
    </location>
</feature>
<evidence type="ECO:0000256" key="4">
    <source>
        <dbReference type="ARBA" id="ARBA00022989"/>
    </source>
</evidence>
<dbReference type="GO" id="GO:0016020">
    <property type="term" value="C:membrane"/>
    <property type="evidence" value="ECO:0007669"/>
    <property type="project" value="UniProtKB-SubCell"/>
</dbReference>
<keyword evidence="4 7" id="KW-1133">Transmembrane helix</keyword>
<evidence type="ECO:0000313" key="9">
    <source>
        <dbReference type="Proteomes" id="UP000279236"/>
    </source>
</evidence>
<feature type="transmembrane region" description="Helical" evidence="7">
    <location>
        <begin position="358"/>
        <end position="377"/>
    </location>
</feature>
<dbReference type="SUPFAM" id="SSF103473">
    <property type="entry name" value="MFS general substrate transporter"/>
    <property type="match status" value="1"/>
</dbReference>
<keyword evidence="2" id="KW-0813">Transport</keyword>
<evidence type="ECO:0000256" key="7">
    <source>
        <dbReference type="SAM" id="Phobius"/>
    </source>
</evidence>
<dbReference type="PANTHER" id="PTHR43791:SF59">
    <property type="entry name" value="TRANSPORTER, PUTATIVE (AFU_ORTHOLOGUE AFUA_1G06550)-RELATED"/>
    <property type="match status" value="1"/>
</dbReference>
<evidence type="ECO:0000256" key="6">
    <source>
        <dbReference type="ARBA" id="ARBA00037968"/>
    </source>
</evidence>
<sequence length="545" mass="60743">MNEKEVSAPVVTHLEAMTSIDSTDPKVRDVTNLDAAARFIVEHGETATEITAEESAAVRRKIDKRLMPLMAIMYLNQQLDKSAISFSSVFNFQKDTGLHGTQFAWLSTIVYIGALIGQPLAVYALARLPVGYYVSANYVAWSICMLCMTACTSFTGLAALRFLLGLFEASIAPTMMIVTAMWWTRREQGFRSQWWYLQNGFSSIFGSLLTYGLGHIDNSVLKPYQRIFLAIGLISFCCSIPNALLFPNSPVTAKFLNENEKRIALERVRYNQTGVQGQHFKWEHVREVALDPKTYLLIGIILPKAITAGGLGTFGPLVLQGLGYNQFQTTLFNMIPGAIQIVFGFFAGWWMTKYKYKSPMLMLLVVISLAGSIGMYISPRGEQYRPQLLAFYMLLQFSGSAAPLVFAWANTNTAGSTKKATIASVEWTFVCIGNAIGPQLFAHDVGPYYFIALRSQVISLSVIILCVVAMATWLHMLNKRNARRRAARGASENLVDLSLEAESKWAELREKQLEFNTTAGTTTQIGEQAFLDLTDLENDTFIYSF</sequence>
<feature type="transmembrane region" description="Helical" evidence="7">
    <location>
        <begin position="103"/>
        <end position="126"/>
    </location>
</feature>
<evidence type="ECO:0008006" key="10">
    <source>
        <dbReference type="Google" id="ProtNLM"/>
    </source>
</evidence>
<comment type="similarity">
    <text evidence="6">Belongs to the major facilitator superfamily. Allantoate permease family.</text>
</comment>
<keyword evidence="5 7" id="KW-0472">Membrane</keyword>
<evidence type="ECO:0000313" key="8">
    <source>
        <dbReference type="EMBL" id="RSH82041.1"/>
    </source>
</evidence>
<accession>A0A427XTG9</accession>
<dbReference type="InterPro" id="IPR011701">
    <property type="entry name" value="MFS"/>
</dbReference>
<feature type="transmembrane region" description="Helical" evidence="7">
    <location>
        <begin position="162"/>
        <end position="183"/>
    </location>
</feature>
<dbReference type="OrthoDB" id="6730379at2759"/>
<dbReference type="PANTHER" id="PTHR43791">
    <property type="entry name" value="PERMEASE-RELATED"/>
    <property type="match status" value="1"/>
</dbReference>
<protein>
    <recommendedName>
        <fullName evidence="10">Major facilitator superfamily (MFS) profile domain-containing protein</fullName>
    </recommendedName>
</protein>
<dbReference type="Proteomes" id="UP000279236">
    <property type="component" value="Unassembled WGS sequence"/>
</dbReference>
<feature type="transmembrane region" description="Helical" evidence="7">
    <location>
        <begin position="195"/>
        <end position="214"/>
    </location>
</feature>
<proteinExistence type="inferred from homology"/>
<dbReference type="Pfam" id="PF07690">
    <property type="entry name" value="MFS_1"/>
    <property type="match status" value="1"/>
</dbReference>
<organism evidence="8 9">
    <name type="scientific">Apiotrichum porosum</name>
    <dbReference type="NCBI Taxonomy" id="105984"/>
    <lineage>
        <taxon>Eukaryota</taxon>
        <taxon>Fungi</taxon>
        <taxon>Dikarya</taxon>
        <taxon>Basidiomycota</taxon>
        <taxon>Agaricomycotina</taxon>
        <taxon>Tremellomycetes</taxon>
        <taxon>Trichosporonales</taxon>
        <taxon>Trichosporonaceae</taxon>
        <taxon>Apiotrichum</taxon>
    </lineage>
</organism>
<evidence type="ECO:0000256" key="1">
    <source>
        <dbReference type="ARBA" id="ARBA00004141"/>
    </source>
</evidence>
<name>A0A427XTG9_9TREE</name>
<dbReference type="RefSeq" id="XP_028476496.1">
    <property type="nucleotide sequence ID" value="XM_028623563.1"/>
</dbReference>
<dbReference type="InterPro" id="IPR036259">
    <property type="entry name" value="MFS_trans_sf"/>
</dbReference>
<dbReference type="AlphaFoldDB" id="A0A427XTG9"/>
<comment type="subcellular location">
    <subcellularLocation>
        <location evidence="1">Membrane</location>
        <topology evidence="1">Multi-pass membrane protein</topology>
    </subcellularLocation>
</comment>
<dbReference type="FunFam" id="1.20.1250.20:FF:000064">
    <property type="entry name" value="MFS allantoate transporter"/>
    <property type="match status" value="1"/>
</dbReference>
<feature type="transmembrane region" description="Helical" evidence="7">
    <location>
        <begin position="331"/>
        <end position="352"/>
    </location>
</feature>
<feature type="transmembrane region" description="Helical" evidence="7">
    <location>
        <begin position="295"/>
        <end position="319"/>
    </location>
</feature>
<evidence type="ECO:0000256" key="5">
    <source>
        <dbReference type="ARBA" id="ARBA00023136"/>
    </source>
</evidence>